<dbReference type="PRINTS" id="PR00722">
    <property type="entry name" value="CHYMOTRYPSIN"/>
</dbReference>
<evidence type="ECO:0000256" key="12">
    <source>
        <dbReference type="ARBA" id="ARBA00024195"/>
    </source>
</evidence>
<keyword evidence="8" id="KW-0391">Immunity</keyword>
<dbReference type="AlphaFoldDB" id="A0A084VUG9"/>
<reference evidence="18" key="2">
    <citation type="submission" date="2020-05" db="UniProtKB">
        <authorList>
            <consortium name="EnsemblMetazoa"/>
        </authorList>
    </citation>
    <scope>IDENTIFICATION</scope>
</reference>
<reference evidence="17 19" key="1">
    <citation type="journal article" date="2014" name="BMC Genomics">
        <title>Genome sequence of Anopheles sinensis provides insight into genetics basis of mosquito competence for malaria parasites.</title>
        <authorList>
            <person name="Zhou D."/>
            <person name="Zhang D."/>
            <person name="Ding G."/>
            <person name="Shi L."/>
            <person name="Hou Q."/>
            <person name="Ye Y."/>
            <person name="Xu Y."/>
            <person name="Zhou H."/>
            <person name="Xiong C."/>
            <person name="Li S."/>
            <person name="Yu J."/>
            <person name="Hong S."/>
            <person name="Yu X."/>
            <person name="Zou P."/>
            <person name="Chen C."/>
            <person name="Chang X."/>
            <person name="Wang W."/>
            <person name="Lv Y."/>
            <person name="Sun Y."/>
            <person name="Ma L."/>
            <person name="Shen B."/>
            <person name="Zhu C."/>
        </authorList>
    </citation>
    <scope>NUCLEOTIDE SEQUENCE [LARGE SCALE GENOMIC DNA]</scope>
</reference>
<dbReference type="SMART" id="SM00680">
    <property type="entry name" value="CLIP"/>
    <property type="match status" value="2"/>
</dbReference>
<evidence type="ECO:0000256" key="11">
    <source>
        <dbReference type="ARBA" id="ARBA00023180"/>
    </source>
</evidence>
<evidence type="ECO:0000256" key="7">
    <source>
        <dbReference type="ARBA" id="ARBA00022825"/>
    </source>
</evidence>
<evidence type="ECO:0000256" key="1">
    <source>
        <dbReference type="ARBA" id="ARBA00004613"/>
    </source>
</evidence>
<gene>
    <name evidence="17" type="ORF">ZHAS_00009220</name>
</gene>
<dbReference type="Pfam" id="PF12032">
    <property type="entry name" value="CLIP"/>
    <property type="match status" value="2"/>
</dbReference>
<proteinExistence type="inferred from homology"/>
<dbReference type="PROSITE" id="PS00135">
    <property type="entry name" value="TRYPSIN_SER"/>
    <property type="match status" value="1"/>
</dbReference>
<dbReference type="InterPro" id="IPR051487">
    <property type="entry name" value="Ser/Thr_Proteases_Immune/Dev"/>
</dbReference>
<evidence type="ECO:0000256" key="4">
    <source>
        <dbReference type="ARBA" id="ARBA00022670"/>
    </source>
</evidence>
<dbReference type="VEuPathDB" id="VectorBase:ASIC009220"/>
<organism evidence="17">
    <name type="scientific">Anopheles sinensis</name>
    <name type="common">Mosquito</name>
    <dbReference type="NCBI Taxonomy" id="74873"/>
    <lineage>
        <taxon>Eukaryota</taxon>
        <taxon>Metazoa</taxon>
        <taxon>Ecdysozoa</taxon>
        <taxon>Arthropoda</taxon>
        <taxon>Hexapoda</taxon>
        <taxon>Insecta</taxon>
        <taxon>Pterygota</taxon>
        <taxon>Neoptera</taxon>
        <taxon>Endopterygota</taxon>
        <taxon>Diptera</taxon>
        <taxon>Nematocera</taxon>
        <taxon>Culicoidea</taxon>
        <taxon>Culicidae</taxon>
        <taxon>Anophelinae</taxon>
        <taxon>Anopheles</taxon>
    </lineage>
</organism>
<dbReference type="InterPro" id="IPR022700">
    <property type="entry name" value="CLIP"/>
</dbReference>
<evidence type="ECO:0000256" key="9">
    <source>
        <dbReference type="ARBA" id="ARBA00023145"/>
    </source>
</evidence>
<dbReference type="Gene3D" id="2.40.10.10">
    <property type="entry name" value="Trypsin-like serine proteases"/>
    <property type="match status" value="4"/>
</dbReference>
<evidence type="ECO:0000256" key="14">
    <source>
        <dbReference type="SAM" id="SignalP"/>
    </source>
</evidence>
<sequence>MLPRAGGYLLAPLLLLLLACIGSSSAQKLNTECQTPDGKRGTCVLLRSCQSIRQLVLKKEKTPADKDFLMKSQCGIENRNVLACCPLPSRISGRFGERVDLPPTTECGKRLEDRIFGGEEARLGDYPWLARIQYYKGNNRYGFHCGGVLIHKQFVLTAAHCIEGVPSSWIVYQVRLGEHDTTKTEDCEILEDGEQLCADPVRDVLVLEYLVHPDYYKENGADYNDIAVLKLSESVESTEFISPICVPTSPGTLPRNLTDISMVVAGWGQTETRASSTKLMHLKIPVWDNNRCSEVFQTVSLDIVPTQVCAGGLKGKDSCRGDSGGPLMYRRNIDLSQCRTPEQSAGSCVMVSQCSVVRNLLNKPLLTANDIQYLENSRCGVLEGKVLVCCAKPDVAPNTPVSTTPPNRVPTTNAVPVDNRLSFEQRQQLLPNECGLHLSDRIVGGERARLEEYPWMALIQHRRKNGDLKFHCGGALISTRYVLTAAHCIRNIPSSWTLTAVRLGEWDLASDTDCVTMLDETICADPVQDIALEKIIVHPDYLTTSKQVRNDIAQIRLAQEAVVNDFVFPICLPLDTASRTVSYDGQRLVVAGWGQTEEALQSQYKLFVGVDGVPERTCRQQYPQANIDQTQLCAGGELGKDSCRGDSGGPLMFPGKRGYQDVMVLAGLVSFGKKCGIQGVPGVYTRVGQYVDWVVGNLEP</sequence>
<evidence type="ECO:0000256" key="6">
    <source>
        <dbReference type="ARBA" id="ARBA00022801"/>
    </source>
</evidence>
<name>A0A084VUG9_ANOSI</name>
<dbReference type="CDD" id="cd00190">
    <property type="entry name" value="Tryp_SPc"/>
    <property type="match status" value="2"/>
</dbReference>
<keyword evidence="6 13" id="KW-0378">Hydrolase</keyword>
<feature type="chain" id="PRO_5001783794" evidence="14">
    <location>
        <begin position="27"/>
        <end position="700"/>
    </location>
</feature>
<dbReference type="PROSITE" id="PS51257">
    <property type="entry name" value="PROKAR_LIPOPROTEIN"/>
    <property type="match status" value="1"/>
</dbReference>
<keyword evidence="19" id="KW-1185">Reference proteome</keyword>
<dbReference type="InterPro" id="IPR043504">
    <property type="entry name" value="Peptidase_S1_PA_chymotrypsin"/>
</dbReference>
<dbReference type="FunFam" id="2.40.10.10:FF:000002">
    <property type="entry name" value="Transmembrane protease serine"/>
    <property type="match status" value="1"/>
</dbReference>
<dbReference type="EMBL" id="ATLV01016791">
    <property type="status" value="NOT_ANNOTATED_CDS"/>
    <property type="molecule type" value="Genomic_DNA"/>
</dbReference>
<feature type="domain" description="Clip" evidence="16">
    <location>
        <begin position="337"/>
        <end position="390"/>
    </location>
</feature>
<dbReference type="PANTHER" id="PTHR24256">
    <property type="entry name" value="TRYPTASE-RELATED"/>
    <property type="match status" value="1"/>
</dbReference>
<evidence type="ECO:0000259" key="16">
    <source>
        <dbReference type="PROSITE" id="PS51888"/>
    </source>
</evidence>
<evidence type="ECO:0000256" key="3">
    <source>
        <dbReference type="ARBA" id="ARBA00022588"/>
    </source>
</evidence>
<dbReference type="GO" id="GO:0006508">
    <property type="term" value="P:proteolysis"/>
    <property type="evidence" value="ECO:0007669"/>
    <property type="project" value="UniProtKB-KW"/>
</dbReference>
<keyword evidence="9" id="KW-0865">Zymogen</keyword>
<dbReference type="SUPFAM" id="SSF50494">
    <property type="entry name" value="Trypsin-like serine proteases"/>
    <property type="match status" value="2"/>
</dbReference>
<dbReference type="SMART" id="SM00020">
    <property type="entry name" value="Tryp_SPc"/>
    <property type="match status" value="2"/>
</dbReference>
<dbReference type="EnsemblMetazoa" id="ASIC009220-RA">
    <property type="protein sequence ID" value="ASIC009220-PA"/>
    <property type="gene ID" value="ASIC009220"/>
</dbReference>
<dbReference type="Gene3D" id="3.30.1640.30">
    <property type="match status" value="2"/>
</dbReference>
<feature type="domain" description="Clip" evidence="16">
    <location>
        <begin position="32"/>
        <end position="85"/>
    </location>
</feature>
<keyword evidence="5 14" id="KW-0732">Signal</keyword>
<evidence type="ECO:0000256" key="8">
    <source>
        <dbReference type="ARBA" id="ARBA00022859"/>
    </source>
</evidence>
<evidence type="ECO:0000313" key="17">
    <source>
        <dbReference type="EMBL" id="KFB41613.1"/>
    </source>
</evidence>
<comment type="similarity">
    <text evidence="12">Belongs to the peptidase S1 family. CLIP subfamily.</text>
</comment>
<keyword evidence="7 13" id="KW-0720">Serine protease</keyword>
<dbReference type="InterPro" id="IPR033116">
    <property type="entry name" value="TRYPSIN_SER"/>
</dbReference>
<dbReference type="PROSITE" id="PS50240">
    <property type="entry name" value="TRYPSIN_DOM"/>
    <property type="match status" value="2"/>
</dbReference>
<dbReference type="InterPro" id="IPR018114">
    <property type="entry name" value="TRYPSIN_HIS"/>
</dbReference>
<evidence type="ECO:0000256" key="13">
    <source>
        <dbReference type="RuleBase" id="RU363034"/>
    </source>
</evidence>
<keyword evidence="11" id="KW-0325">Glycoprotein</keyword>
<keyword evidence="10" id="KW-1015">Disulfide bond</keyword>
<dbReference type="GO" id="GO:0004252">
    <property type="term" value="F:serine-type endopeptidase activity"/>
    <property type="evidence" value="ECO:0007669"/>
    <property type="project" value="InterPro"/>
</dbReference>
<dbReference type="Proteomes" id="UP000030765">
    <property type="component" value="Unassembled WGS sequence"/>
</dbReference>
<accession>A0A084VUG9</accession>
<dbReference type="GO" id="GO:0005576">
    <property type="term" value="C:extracellular region"/>
    <property type="evidence" value="ECO:0007669"/>
    <property type="project" value="UniProtKB-SubCell"/>
</dbReference>
<dbReference type="Pfam" id="PF00089">
    <property type="entry name" value="Trypsin"/>
    <property type="match status" value="2"/>
</dbReference>
<protein>
    <submittedName>
        <fullName evidence="17">AGAP003252-PA-like protein</fullName>
    </submittedName>
</protein>
<dbReference type="FunFam" id="2.40.10.10:FF:000028">
    <property type="entry name" value="Serine protease easter"/>
    <property type="match status" value="2"/>
</dbReference>
<keyword evidence="4 13" id="KW-0645">Protease</keyword>
<evidence type="ECO:0000313" key="18">
    <source>
        <dbReference type="EnsemblMetazoa" id="ASIC009220-PA"/>
    </source>
</evidence>
<keyword evidence="2" id="KW-0964">Secreted</keyword>
<feature type="domain" description="Peptidase S1" evidence="15">
    <location>
        <begin position="442"/>
        <end position="699"/>
    </location>
</feature>
<evidence type="ECO:0000313" key="19">
    <source>
        <dbReference type="Proteomes" id="UP000030765"/>
    </source>
</evidence>
<evidence type="ECO:0000256" key="2">
    <source>
        <dbReference type="ARBA" id="ARBA00022525"/>
    </source>
</evidence>
<dbReference type="InterPro" id="IPR038565">
    <property type="entry name" value="CLIP_sf"/>
</dbReference>
<dbReference type="InterPro" id="IPR001314">
    <property type="entry name" value="Peptidase_S1A"/>
</dbReference>
<dbReference type="PROSITE" id="PS51888">
    <property type="entry name" value="CLIP"/>
    <property type="match status" value="2"/>
</dbReference>
<dbReference type="InterPro" id="IPR001254">
    <property type="entry name" value="Trypsin_dom"/>
</dbReference>
<dbReference type="OrthoDB" id="9028152at2759"/>
<feature type="signal peptide" evidence="14">
    <location>
        <begin position="1"/>
        <end position="26"/>
    </location>
</feature>
<dbReference type="GO" id="GO:0045087">
    <property type="term" value="P:innate immune response"/>
    <property type="evidence" value="ECO:0007669"/>
    <property type="project" value="UniProtKB-KW"/>
</dbReference>
<dbReference type="FunFam" id="3.30.1640.30:FF:000001">
    <property type="entry name" value="Serine protease 7"/>
    <property type="match status" value="1"/>
</dbReference>
<dbReference type="VEuPathDB" id="VectorBase:ASIS020825"/>
<evidence type="ECO:0000256" key="5">
    <source>
        <dbReference type="ARBA" id="ARBA00022729"/>
    </source>
</evidence>
<dbReference type="STRING" id="74873.A0A084VUG9"/>
<dbReference type="EMBL" id="KE525113">
    <property type="protein sequence ID" value="KFB41613.1"/>
    <property type="molecule type" value="Genomic_DNA"/>
</dbReference>
<dbReference type="PROSITE" id="PS00134">
    <property type="entry name" value="TRYPSIN_HIS"/>
    <property type="match status" value="1"/>
</dbReference>
<dbReference type="OMA" id="TIAHENY"/>
<comment type="subcellular location">
    <subcellularLocation>
        <location evidence="1">Secreted</location>
    </subcellularLocation>
</comment>
<dbReference type="InterPro" id="IPR009003">
    <property type="entry name" value="Peptidase_S1_PA"/>
</dbReference>
<evidence type="ECO:0000256" key="10">
    <source>
        <dbReference type="ARBA" id="ARBA00023157"/>
    </source>
</evidence>
<keyword evidence="3" id="KW-0399">Innate immunity</keyword>
<dbReference type="VEuPathDB" id="VectorBase:ASIS009433"/>
<feature type="domain" description="Peptidase S1" evidence="15">
    <location>
        <begin position="115"/>
        <end position="355"/>
    </location>
</feature>
<evidence type="ECO:0000259" key="15">
    <source>
        <dbReference type="PROSITE" id="PS50240"/>
    </source>
</evidence>